<protein>
    <submittedName>
        <fullName evidence="1">Uncharacterized protein</fullName>
    </submittedName>
</protein>
<name>A0A2T5XXX1_9FLAO</name>
<dbReference type="AlphaFoldDB" id="A0A2T5XXX1"/>
<comment type="caution">
    <text evidence="1">The sequence shown here is derived from an EMBL/GenBank/DDBJ whole genome shotgun (WGS) entry which is preliminary data.</text>
</comment>
<sequence>MIRTIIFEKEEGISSTISDILIPSLGVTLPIWIYNEAGEAGFFSPKQEVAFEQFFYHSSYWEQLKEQLRDFYEELVNKGELERKNEHHFELDFEFVAIPSQCKTSKNIVYVGAFTNWDREDSEFPLEVEICFEDGEVVWIDELHGNYTFPH</sequence>
<dbReference type="RefSeq" id="WP_107780317.1">
    <property type="nucleotide sequence ID" value="NZ_QBKG01000001.1"/>
</dbReference>
<evidence type="ECO:0000313" key="2">
    <source>
        <dbReference type="Proteomes" id="UP000243985"/>
    </source>
</evidence>
<reference evidence="1 2" key="1">
    <citation type="submission" date="2018-04" db="EMBL/GenBank/DDBJ databases">
        <title>Genomic Encyclopedia of Archaeal and Bacterial Type Strains, Phase II (KMG-II): from individual species to whole genera.</title>
        <authorList>
            <person name="Goeker M."/>
        </authorList>
    </citation>
    <scope>NUCLEOTIDE SEQUENCE [LARGE SCALE GENOMIC DNA]</scope>
    <source>
        <strain evidence="1 2">DSM 22902</strain>
    </source>
</reference>
<proteinExistence type="predicted"/>
<dbReference type="EMBL" id="QBKG01000001">
    <property type="protein sequence ID" value="PTX08373.1"/>
    <property type="molecule type" value="Genomic_DNA"/>
</dbReference>
<accession>A0A2T5XXX1</accession>
<evidence type="ECO:0000313" key="1">
    <source>
        <dbReference type="EMBL" id="PTX08373.1"/>
    </source>
</evidence>
<dbReference type="GeneID" id="84579441"/>
<dbReference type="Proteomes" id="UP000243985">
    <property type="component" value="Unassembled WGS sequence"/>
</dbReference>
<organism evidence="1 2">
    <name type="scientific">Capnocytophaga leadbetteri</name>
    <dbReference type="NCBI Taxonomy" id="327575"/>
    <lineage>
        <taxon>Bacteria</taxon>
        <taxon>Pseudomonadati</taxon>
        <taxon>Bacteroidota</taxon>
        <taxon>Flavobacteriia</taxon>
        <taxon>Flavobacteriales</taxon>
        <taxon>Flavobacteriaceae</taxon>
        <taxon>Capnocytophaga</taxon>
    </lineage>
</organism>
<gene>
    <name evidence="1" type="ORF">C8P65_10130</name>
</gene>